<name>A0A9Q0GC77_9ROSI</name>
<keyword evidence="3" id="KW-1185">Reference proteome</keyword>
<reference evidence="2" key="1">
    <citation type="submission" date="2022-02" db="EMBL/GenBank/DDBJ databases">
        <authorList>
            <person name="Henning P.M."/>
            <person name="McCubbin A.G."/>
            <person name="Shore J.S."/>
        </authorList>
    </citation>
    <scope>NUCLEOTIDE SEQUENCE</scope>
    <source>
        <strain evidence="2">F60SS</strain>
        <tissue evidence="2">Leaves</tissue>
    </source>
</reference>
<organism evidence="2 3">
    <name type="scientific">Turnera subulata</name>
    <dbReference type="NCBI Taxonomy" id="218843"/>
    <lineage>
        <taxon>Eukaryota</taxon>
        <taxon>Viridiplantae</taxon>
        <taxon>Streptophyta</taxon>
        <taxon>Embryophyta</taxon>
        <taxon>Tracheophyta</taxon>
        <taxon>Spermatophyta</taxon>
        <taxon>Magnoliopsida</taxon>
        <taxon>eudicotyledons</taxon>
        <taxon>Gunneridae</taxon>
        <taxon>Pentapetalae</taxon>
        <taxon>rosids</taxon>
        <taxon>fabids</taxon>
        <taxon>Malpighiales</taxon>
        <taxon>Passifloraceae</taxon>
        <taxon>Turnera</taxon>
    </lineage>
</organism>
<evidence type="ECO:0000256" key="1">
    <source>
        <dbReference type="SAM" id="Coils"/>
    </source>
</evidence>
<dbReference type="AlphaFoldDB" id="A0A9Q0GC77"/>
<dbReference type="EMBL" id="JAKUCV010001284">
    <property type="protein sequence ID" value="KAJ4847028.1"/>
    <property type="molecule type" value="Genomic_DNA"/>
</dbReference>
<comment type="caution">
    <text evidence="2">The sequence shown here is derived from an EMBL/GenBank/DDBJ whole genome shotgun (WGS) entry which is preliminary data.</text>
</comment>
<dbReference type="InterPro" id="IPR037490">
    <property type="entry name" value="WAP"/>
</dbReference>
<evidence type="ECO:0008006" key="4">
    <source>
        <dbReference type="Google" id="ProtNLM"/>
    </source>
</evidence>
<evidence type="ECO:0000313" key="3">
    <source>
        <dbReference type="Proteomes" id="UP001141552"/>
    </source>
</evidence>
<protein>
    <recommendedName>
        <fullName evidence="4">WPP domain-associated protein</fullName>
    </recommendedName>
</protein>
<keyword evidence="1" id="KW-0175">Coiled coil</keyword>
<dbReference type="PANTHER" id="PTHR33883:SF10">
    <property type="entry name" value="WPP DOMAIN-ASSOCIATED PROTEIN"/>
    <property type="match status" value="1"/>
</dbReference>
<dbReference type="PANTHER" id="PTHR33883">
    <property type="entry name" value="WPP DOMAIN-ASSOCIATED PROTEIN"/>
    <property type="match status" value="1"/>
</dbReference>
<proteinExistence type="predicted"/>
<reference evidence="2" key="2">
    <citation type="journal article" date="2023" name="Plants (Basel)">
        <title>Annotation of the Turnera subulata (Passifloraceae) Draft Genome Reveals the S-Locus Evolved after the Divergence of Turneroideae from Passifloroideae in a Stepwise Manner.</title>
        <authorList>
            <person name="Henning P.M."/>
            <person name="Roalson E.H."/>
            <person name="Mir W."/>
            <person name="McCubbin A.G."/>
            <person name="Shore J.S."/>
        </authorList>
    </citation>
    <scope>NUCLEOTIDE SEQUENCE</scope>
    <source>
        <strain evidence="2">F60SS</strain>
    </source>
</reference>
<gene>
    <name evidence="2" type="ORF">Tsubulata_039454</name>
</gene>
<dbReference type="OrthoDB" id="619142at2759"/>
<accession>A0A9Q0GC77</accession>
<feature type="coiled-coil region" evidence="1">
    <location>
        <begin position="578"/>
        <end position="668"/>
    </location>
</feature>
<dbReference type="Proteomes" id="UP001141552">
    <property type="component" value="Unassembled WGS sequence"/>
</dbReference>
<sequence>MRPKEVVDSSAMADASFTSCNGNPLHHREYVEETDNLGAEILNDFDSYWKDLEDRLTISRMVSDSVIKGMVCAVEEEATEKIAHKELELARLKETLHLYHVGSDRNESLEVYHYQNTMKHGFYPSYSYALLEHDRSTESLDVLKGEAEEQFRNLKKEIDKIKASSPIMRKNSASEILGLGGLLQENMSDKRVDVDKMLDGLRATFNSAHKQAHNLVHISRSSLLEWQQDQECQAEIEGMLTKIFLEGLQQEFEQRLVDHNAQFCGNDRAKWLAEKVKEISSLRQELDDISKSLSIPEIGHLVSHRSLEQRKGSSNHTLWEGNGKHDKSMIIMPEKLELSQLGHLSKEELLHYFKTEMTKMKRDHESRVQEMTEEYFSLKRELLKERDSSLQVKKDKEFDALRKKIPEIISKLDEIILENEKLLAMSNTGSLENLRDKVESLYSENCRLRDLLADKKKEIKFLISQVYDAKEKIVADSVVRANLSKMLVDLKGSLEDAHIEASIREDLCTFLLKEVVSQIESFSQELVVENDFIEGVYAIIFREAALSFEPADKLELEDSDLEATIMQGLNEVFLGETLKEAMEKLGNLNSRHAKENEIRSFLEREVLEKEEAMRCTVEQREKLEQEITALTAITDEKDCLLQESADAMAKEKEKLELASLELNNLRGQTNQQQMLILKLHEESEVNRVNLVGALKKIESYEGEIYKLRERLELVTENFRQTAEEKNMLLVMSQEKQSFIEVAENEHRRQMDSISIVVHGLSRAVMDFESRATEDIRRNSARLECLTLQLGSLMQKASKLRRTGLQYKQKFEKRCSDLQKAEAEVDLLGDEVDNLLSLLEKIYIALDHYSPILQHYPGITEILKLVRRELSEEVAKPVC</sequence>
<feature type="coiled-coil region" evidence="1">
    <location>
        <begin position="354"/>
        <end position="381"/>
    </location>
</feature>
<evidence type="ECO:0000313" key="2">
    <source>
        <dbReference type="EMBL" id="KAJ4847028.1"/>
    </source>
</evidence>